<keyword evidence="2" id="KW-1185">Reference proteome</keyword>
<organism evidence="1 2">
    <name type="scientific">Deinococcus reticulitermitis</name>
    <dbReference type="NCBI Taxonomy" id="856736"/>
    <lineage>
        <taxon>Bacteria</taxon>
        <taxon>Thermotogati</taxon>
        <taxon>Deinococcota</taxon>
        <taxon>Deinococci</taxon>
        <taxon>Deinococcales</taxon>
        <taxon>Deinococcaceae</taxon>
        <taxon>Deinococcus</taxon>
    </lineage>
</organism>
<dbReference type="OrthoDB" id="7907310at2"/>
<dbReference type="RefSeq" id="WP_092264039.1">
    <property type="nucleotide sequence ID" value="NZ_FNZA01000005.1"/>
</dbReference>
<dbReference type="EMBL" id="FNZA01000005">
    <property type="protein sequence ID" value="SEJ22802.1"/>
    <property type="molecule type" value="Genomic_DNA"/>
</dbReference>
<reference evidence="2" key="1">
    <citation type="submission" date="2016-10" db="EMBL/GenBank/DDBJ databases">
        <authorList>
            <person name="Varghese N."/>
            <person name="Submissions S."/>
        </authorList>
    </citation>
    <scope>NUCLEOTIDE SEQUENCE [LARGE SCALE GENOMIC DNA]</scope>
    <source>
        <strain evidence="2">CGMCC 1.10218</strain>
    </source>
</reference>
<protein>
    <submittedName>
        <fullName evidence="1">Uncharacterized protein</fullName>
    </submittedName>
</protein>
<dbReference type="AlphaFoldDB" id="A0A1H6XD75"/>
<evidence type="ECO:0000313" key="1">
    <source>
        <dbReference type="EMBL" id="SEJ22802.1"/>
    </source>
</evidence>
<dbReference type="Proteomes" id="UP000199223">
    <property type="component" value="Unassembled WGS sequence"/>
</dbReference>
<name>A0A1H6XD75_9DEIO</name>
<evidence type="ECO:0000313" key="2">
    <source>
        <dbReference type="Proteomes" id="UP000199223"/>
    </source>
</evidence>
<gene>
    <name evidence="1" type="ORF">SAMN04488058_10545</name>
</gene>
<proteinExistence type="predicted"/>
<accession>A0A1H6XD75</accession>
<sequence>MATQVQSTIDALRGDLTALGGKGTDAIQKWEDKLESADWRGAKTIHEDLGKLRRHLEGDDLDPQKIGELLTKLGEATERAAEHAEGNSGAGLKDLAAVLQEAGAGLGK</sequence>